<evidence type="ECO:0000313" key="6">
    <source>
        <dbReference type="EMBL" id="TWW65962.1"/>
    </source>
</evidence>
<dbReference type="PANTHER" id="PTHR24023">
    <property type="entry name" value="COLLAGEN ALPHA"/>
    <property type="match status" value="1"/>
</dbReference>
<dbReference type="Gene3D" id="2.60.120.200">
    <property type="match status" value="1"/>
</dbReference>
<dbReference type="GO" id="GO:0031012">
    <property type="term" value="C:extracellular matrix"/>
    <property type="evidence" value="ECO:0007669"/>
    <property type="project" value="TreeGrafter"/>
</dbReference>
<proteinExistence type="predicted"/>
<dbReference type="GO" id="GO:0005615">
    <property type="term" value="C:extracellular space"/>
    <property type="evidence" value="ECO:0007669"/>
    <property type="project" value="TreeGrafter"/>
</dbReference>
<dbReference type="InterPro" id="IPR001791">
    <property type="entry name" value="Laminin_G"/>
</dbReference>
<organism evidence="6 7">
    <name type="scientific">Takifugu flavidus</name>
    <name type="common">sansaifugu</name>
    <dbReference type="NCBI Taxonomy" id="433684"/>
    <lineage>
        <taxon>Eukaryota</taxon>
        <taxon>Metazoa</taxon>
        <taxon>Chordata</taxon>
        <taxon>Craniata</taxon>
        <taxon>Vertebrata</taxon>
        <taxon>Euteleostomi</taxon>
        <taxon>Actinopterygii</taxon>
        <taxon>Neopterygii</taxon>
        <taxon>Teleostei</taxon>
        <taxon>Neoteleostei</taxon>
        <taxon>Acanthomorphata</taxon>
        <taxon>Eupercaria</taxon>
        <taxon>Tetraodontiformes</taxon>
        <taxon>Tetradontoidea</taxon>
        <taxon>Tetraodontidae</taxon>
        <taxon>Takifugu</taxon>
    </lineage>
</organism>
<dbReference type="EMBL" id="RHFK02000014">
    <property type="protein sequence ID" value="TWW65962.1"/>
    <property type="molecule type" value="Genomic_DNA"/>
</dbReference>
<feature type="domain" description="Laminin G" evidence="5">
    <location>
        <begin position="98"/>
        <end position="229"/>
    </location>
</feature>
<feature type="compositionally biased region" description="Basic and acidic residues" evidence="3">
    <location>
        <begin position="1195"/>
        <end position="1204"/>
    </location>
</feature>
<evidence type="ECO:0000256" key="1">
    <source>
        <dbReference type="ARBA" id="ARBA00022729"/>
    </source>
</evidence>
<dbReference type="SMART" id="SM00282">
    <property type="entry name" value="LamG"/>
    <property type="match status" value="1"/>
</dbReference>
<dbReference type="GO" id="GO:0030020">
    <property type="term" value="F:extracellular matrix structural constituent conferring tensile strength"/>
    <property type="evidence" value="ECO:0007669"/>
    <property type="project" value="TreeGrafter"/>
</dbReference>
<keyword evidence="1" id="KW-0732">Signal</keyword>
<keyword evidence="2" id="KW-0677">Repeat</keyword>
<evidence type="ECO:0000256" key="3">
    <source>
        <dbReference type="SAM" id="MobiDB-lite"/>
    </source>
</evidence>
<feature type="region of interest" description="Disordered" evidence="3">
    <location>
        <begin position="391"/>
        <end position="418"/>
    </location>
</feature>
<feature type="compositionally biased region" description="Low complexity" evidence="3">
    <location>
        <begin position="293"/>
        <end position="325"/>
    </location>
</feature>
<feature type="region of interest" description="Disordered" evidence="3">
    <location>
        <begin position="1273"/>
        <end position="1297"/>
    </location>
</feature>
<evidence type="ECO:0000256" key="2">
    <source>
        <dbReference type="ARBA" id="ARBA00022737"/>
    </source>
</evidence>
<keyword evidence="6" id="KW-0176">Collagen</keyword>
<evidence type="ECO:0000313" key="7">
    <source>
        <dbReference type="Proteomes" id="UP000324091"/>
    </source>
</evidence>
<gene>
    <name evidence="6" type="ORF">D4764_21G0008620</name>
</gene>
<feature type="region of interest" description="Disordered" evidence="3">
    <location>
        <begin position="904"/>
        <end position="959"/>
    </location>
</feature>
<dbReference type="PANTHER" id="PTHR24023:SF1112">
    <property type="entry name" value="COL_CUTICLE_N DOMAIN-CONTAINING PROTEIN-RELATED"/>
    <property type="match status" value="1"/>
</dbReference>
<sequence length="1423" mass="151996">MDTGDCPCRKKRRPWRMDFSSFALVTVMLIVCQAALVRADPVDVLRALQVPSLPEGVKKVPGFCTSRRSSSPDHAYRITKKAQISAPTKQLFSGRFPENFSIMALVKAQAGLQAFLLSIYSEQGIQQLGIEMGRSPVFLYEDQNGKPAPEDYPLFRGVNLADGKWHRIALSVSKKNVTLLLDCKKKMTRPLPRSNSAEVDTNGITVFGARLLDEEVFQGDIQQLLIASNPQAAYDFCEHYSPDCDSPLPKTQAQDPNTYYFDEEQDDHEYPYYYEETTGRPSSSAPPSPQPGAPSQQKKQLNGKGAPTKSTAVKAKPTPAKPAKSGSYKLVVKSPMPTKAAKSTAKPFKGRPTAVEILLSKINPITPSKSTISLIKNGNGKSAAAKTNGLAKANNNGNGRATGAKANGNGKADSKPTAQARVSGNGKVVVEKKVIINAKSSAEKKSSGNGKVTIVTKSNGAAEKKTSGSGKATIEVKEIKVKVHGKPENKVAGEAKANGNGKIITVVEKKFTNGAANRAKIETTTRAKTEKVIKVEKIEKTTLSTAKSATKLDASKAAKPTKATKSDATTLTKATKAAAAAGKTQARAEVKEVTQVKTVVTKVPLVKTTVSKPAKNVVERVTMPRKVASTSMPVRPTPPRPTKPKMAVDINVKSQHKPFPPFGKTALSGTTIPGKKVTNGYQQDVDTEYSEAGHTPTETDYYYEETVPLPEGEVVGQEELAVQPQVEPVLEGEEVHSTKAVGEGEEAFTEEYVTGDVTLKEYDYSYRDYNEPLVETGEVDANMGPALSAVTDEGGAGVRGQKGEKGEPAVLEPGMLIEGPPGPEGPAGLPGPSGPSGPPGSVGDPGERGPPGKAGLPGADGVPGPPGTSVMLPFRFGQSGGDKGPAVSAQEAQAAAILSQARMALKGPPGPMGFTGRPGPLGNPGSPGLKGESGDPGPQGPRGSQGLMGPPGKSGRRISLHGCSNRVALEPTVPEECLESLVLRVIVVLMVFLVYLETKDTGVTRDQWDLQDLRERMEKGETTETLDPGVFQVNQDLVVCLDLKVLLESQALLVYEEVTDPTVQKETWVLKVSQDPLVSREPQELRECQDLKDILDLQEKRVQQENRVYQECLELMALLVTQERKAHQAPKETRLGPSGPQGPIGYPGPRGLKGGQGIRGLKGHKGEKGEDGFPGIKGDFGIKGERGEIGVPGPRGEDGPEGPKGRFGPPGETGPLGAVGEKGKLGVPGLPGYPGRQGPKGSLGFPGFPGSNGEKGTRYCKVDLPKFCRVSLANQDQEDKEDQRAPEGRGDRGAQLANWGQRGLREVMAPLVLLEKGACLGLREPMGSPDLKGHRGHQGRTGCLDTLGREEKWVSKVKWVHLGLLELLDLRVQQERLALMVNVATLDHQVHQENRDFLVPQERREPKETLDPQGALAKTGLLD</sequence>
<dbReference type="InterPro" id="IPR048287">
    <property type="entry name" value="TSPN-like_N"/>
</dbReference>
<reference evidence="6 7" key="1">
    <citation type="submission" date="2019-04" db="EMBL/GenBank/DDBJ databases">
        <title>Chromosome genome assembly for Takifugu flavidus.</title>
        <authorList>
            <person name="Xiao S."/>
        </authorList>
    </citation>
    <scope>NUCLEOTIDE SEQUENCE [LARGE SCALE GENOMIC DNA]</scope>
    <source>
        <strain evidence="6">HTHZ2018</strain>
        <tissue evidence="6">Muscle</tissue>
    </source>
</reference>
<feature type="region of interest" description="Disordered" evidence="3">
    <location>
        <begin position="1162"/>
        <end position="1252"/>
    </location>
</feature>
<evidence type="ECO:0000259" key="4">
    <source>
        <dbReference type="SMART" id="SM00210"/>
    </source>
</evidence>
<comment type="caution">
    <text evidence="6">The sequence shown here is derived from an EMBL/GenBank/DDBJ whole genome shotgun (WGS) entry which is preliminary data.</text>
</comment>
<feature type="region of interest" description="Disordered" evidence="3">
    <location>
        <begin position="274"/>
        <end position="327"/>
    </location>
</feature>
<protein>
    <submittedName>
        <fullName evidence="6">Collagen alpha-1(XI) chain</fullName>
    </submittedName>
</protein>
<keyword evidence="7" id="KW-1185">Reference proteome</keyword>
<dbReference type="Pfam" id="PF02210">
    <property type="entry name" value="Laminin_G_2"/>
    <property type="match status" value="1"/>
</dbReference>
<dbReference type="SUPFAM" id="SSF49899">
    <property type="entry name" value="Concanavalin A-like lectins/glucanases"/>
    <property type="match status" value="1"/>
</dbReference>
<feature type="region of interest" description="Disordered" evidence="3">
    <location>
        <begin position="1126"/>
        <end position="1148"/>
    </location>
</feature>
<dbReference type="Pfam" id="PF01391">
    <property type="entry name" value="Collagen"/>
    <property type="match status" value="3"/>
</dbReference>
<feature type="domain" description="Thrombospondin-like N-terminal" evidence="4">
    <location>
        <begin position="41"/>
        <end position="230"/>
    </location>
</feature>
<dbReference type="InterPro" id="IPR013320">
    <property type="entry name" value="ConA-like_dom_sf"/>
</dbReference>
<name>A0A5C6NEN4_9TELE</name>
<dbReference type="FunFam" id="2.60.120.200:FF:000016">
    <property type="entry name" value="Collagen XI alpha 1 chain"/>
    <property type="match status" value="1"/>
</dbReference>
<dbReference type="GO" id="GO:0030198">
    <property type="term" value="P:extracellular matrix organization"/>
    <property type="evidence" value="ECO:0007669"/>
    <property type="project" value="TreeGrafter"/>
</dbReference>
<dbReference type="InterPro" id="IPR050149">
    <property type="entry name" value="Collagen_superfamily"/>
</dbReference>
<dbReference type="SMART" id="SM00210">
    <property type="entry name" value="TSPN"/>
    <property type="match status" value="1"/>
</dbReference>
<dbReference type="Proteomes" id="UP000324091">
    <property type="component" value="Chromosome 21"/>
</dbReference>
<feature type="compositionally biased region" description="Basic and acidic residues" evidence="3">
    <location>
        <begin position="1281"/>
        <end position="1292"/>
    </location>
</feature>
<feature type="compositionally biased region" description="Basic and acidic residues" evidence="3">
    <location>
        <begin position="1399"/>
        <end position="1410"/>
    </location>
</feature>
<feature type="region of interest" description="Disordered" evidence="3">
    <location>
        <begin position="655"/>
        <end position="678"/>
    </location>
</feature>
<feature type="compositionally biased region" description="Low complexity" evidence="3">
    <location>
        <begin position="391"/>
        <end position="411"/>
    </location>
</feature>
<feature type="region of interest" description="Disordered" evidence="3">
    <location>
        <begin position="1399"/>
        <end position="1423"/>
    </location>
</feature>
<evidence type="ECO:0000259" key="5">
    <source>
        <dbReference type="SMART" id="SM00282"/>
    </source>
</evidence>
<feature type="compositionally biased region" description="Low complexity" evidence="3">
    <location>
        <begin position="917"/>
        <end position="930"/>
    </location>
</feature>
<dbReference type="InterPro" id="IPR008160">
    <property type="entry name" value="Collagen"/>
</dbReference>
<feature type="region of interest" description="Disordered" evidence="3">
    <location>
        <begin position="785"/>
        <end position="891"/>
    </location>
</feature>
<dbReference type="GO" id="GO:0005581">
    <property type="term" value="C:collagen trimer"/>
    <property type="evidence" value="ECO:0007669"/>
    <property type="project" value="UniProtKB-KW"/>
</dbReference>
<accession>A0A5C6NEN4</accession>